<feature type="compositionally biased region" description="Basic and acidic residues" evidence="1">
    <location>
        <begin position="554"/>
        <end position="566"/>
    </location>
</feature>
<feature type="region of interest" description="Disordered" evidence="1">
    <location>
        <begin position="514"/>
        <end position="587"/>
    </location>
</feature>
<accession>A0A9N8HI07</accession>
<feature type="compositionally biased region" description="Basic and acidic residues" evidence="1">
    <location>
        <begin position="573"/>
        <end position="587"/>
    </location>
</feature>
<dbReference type="Proteomes" id="UP001153069">
    <property type="component" value="Unassembled WGS sequence"/>
</dbReference>
<keyword evidence="3" id="KW-1185">Reference proteome</keyword>
<dbReference type="AlphaFoldDB" id="A0A9N8HI07"/>
<name>A0A9N8HI07_9STRA</name>
<reference evidence="2" key="1">
    <citation type="submission" date="2020-06" db="EMBL/GenBank/DDBJ databases">
        <authorList>
            <consortium name="Plant Systems Biology data submission"/>
        </authorList>
    </citation>
    <scope>NUCLEOTIDE SEQUENCE</scope>
    <source>
        <strain evidence="2">D6</strain>
    </source>
</reference>
<feature type="region of interest" description="Disordered" evidence="1">
    <location>
        <begin position="221"/>
        <end position="261"/>
    </location>
</feature>
<evidence type="ECO:0000313" key="3">
    <source>
        <dbReference type="Proteomes" id="UP001153069"/>
    </source>
</evidence>
<comment type="caution">
    <text evidence="2">The sequence shown here is derived from an EMBL/GenBank/DDBJ whole genome shotgun (WGS) entry which is preliminary data.</text>
</comment>
<evidence type="ECO:0000256" key="1">
    <source>
        <dbReference type="SAM" id="MobiDB-lite"/>
    </source>
</evidence>
<organism evidence="2 3">
    <name type="scientific">Seminavis robusta</name>
    <dbReference type="NCBI Taxonomy" id="568900"/>
    <lineage>
        <taxon>Eukaryota</taxon>
        <taxon>Sar</taxon>
        <taxon>Stramenopiles</taxon>
        <taxon>Ochrophyta</taxon>
        <taxon>Bacillariophyta</taxon>
        <taxon>Bacillariophyceae</taxon>
        <taxon>Bacillariophycidae</taxon>
        <taxon>Naviculales</taxon>
        <taxon>Naviculaceae</taxon>
        <taxon>Seminavis</taxon>
    </lineage>
</organism>
<feature type="region of interest" description="Disordered" evidence="1">
    <location>
        <begin position="421"/>
        <end position="473"/>
    </location>
</feature>
<proteinExistence type="predicted"/>
<sequence length="587" mass="64498">MATQLSSIHSDLDDDDDFLPLPRKKAARFNKFPPGCRVLLNCFSVGESKVEERPSGWLVSMVVSGVVREVGINLDSDEREILCQVELTDLSFHLGSFACRTCSNNRNAKPALVYAKESRLVFAIGSPVFVKIQDEMKKEEETAEEVEGIVVGSQTCTLEGRQDVVYSIQTLQGRCAVLHGVDPSKLTYRSEKTIVKKEQSRETSGQRNVLANIHANVPATSANRKRSSHHNVQPSSSVIHTPSLGAFNTKHGTSASEGPAPTGYQVEVEVEVERRKSTEDDATTYRHLTFSQLANLQTPNQHNSHLKVENLTQSVPKQGLYHWRVSLPLDQDDDEFTPTNTLEGNGSGGEGGMATSSTEHENSIIKIEESSVQPTCSHCNESALTEANESDSYQFNAVRLNEIDSAVSVPETEKLIERVHSDNVTGNTQSDDNSMTQDMPVTRANSNGISPGLQNSETGNSSDVEEGEIEAEQNFPPKINIVVTSTSSHRGPQIAAIVEAPPKRKRQVSMECARNAKPRTDTTSQGDSHQLSTKGAVNNGWKNTVHVATMRQPDGNHARRPARQENEASTPRNLHDTRNFRVENDIP</sequence>
<feature type="compositionally biased region" description="Polar residues" evidence="1">
    <location>
        <begin position="230"/>
        <end position="240"/>
    </location>
</feature>
<feature type="compositionally biased region" description="Polar residues" evidence="1">
    <location>
        <begin position="422"/>
        <end position="462"/>
    </location>
</feature>
<evidence type="ECO:0000313" key="2">
    <source>
        <dbReference type="EMBL" id="CAB9513492.1"/>
    </source>
</evidence>
<dbReference type="EMBL" id="CAICTM010000593">
    <property type="protein sequence ID" value="CAB9513492.1"/>
    <property type="molecule type" value="Genomic_DNA"/>
</dbReference>
<feature type="region of interest" description="Disordered" evidence="1">
    <location>
        <begin position="337"/>
        <end position="360"/>
    </location>
</feature>
<feature type="compositionally biased region" description="Polar residues" evidence="1">
    <location>
        <begin position="521"/>
        <end position="542"/>
    </location>
</feature>
<gene>
    <name evidence="2" type="ORF">SEMRO_594_G172550.1</name>
</gene>
<protein>
    <submittedName>
        <fullName evidence="2">Uncharacterized protein</fullName>
    </submittedName>
</protein>